<dbReference type="AlphaFoldDB" id="A0A830HAQ8"/>
<dbReference type="Proteomes" id="UP000660262">
    <property type="component" value="Unassembled WGS sequence"/>
</dbReference>
<protein>
    <submittedName>
        <fullName evidence="1">Uncharacterized protein</fullName>
    </submittedName>
</protein>
<keyword evidence="2" id="KW-1185">Reference proteome</keyword>
<sequence length="270" mass="30643">MEGSNVLLGDSVSSTEAATCCVAFISHAATLKPRASVDHEVKAKTFVQTLTQDAKKYQSQRYQAEKKARAQRYQAEKKARAEARAEKKKAYFAKPRSDRTVVEAASYEATKGTDEQAVLLQDREWSTLKGATLAQAVKDEKFAMYLFATSRDMKSEYYTNLTSDNSMLKHYDSGKSLKKTELDKLNPRYELLCWTKVWMETRKLESALQTSIHHAKPGIRLHKKTDAGPKIDRWEGQPNYQAKVCLLVLDIESIGEDHIWVAGYKLRLNP</sequence>
<comment type="caution">
    <text evidence="1">The sequence shown here is derived from an EMBL/GenBank/DDBJ whole genome shotgun (WGS) entry which is preliminary data.</text>
</comment>
<reference evidence="1" key="1">
    <citation type="submission" date="2020-10" db="EMBL/GenBank/DDBJ databases">
        <title>Unveiling of a novel bifunctional photoreceptor, Dualchrome1, isolated from a cosmopolitan green alga.</title>
        <authorList>
            <person name="Suzuki S."/>
            <person name="Kawachi M."/>
        </authorList>
    </citation>
    <scope>NUCLEOTIDE SEQUENCE</scope>
    <source>
        <strain evidence="1">NIES 2893</strain>
    </source>
</reference>
<proteinExistence type="predicted"/>
<evidence type="ECO:0000313" key="2">
    <source>
        <dbReference type="Proteomes" id="UP000660262"/>
    </source>
</evidence>
<accession>A0A830HAQ8</accession>
<name>A0A830HAQ8_9CHLO</name>
<dbReference type="EMBL" id="BNJQ01000005">
    <property type="protein sequence ID" value="GHP03543.1"/>
    <property type="molecule type" value="Genomic_DNA"/>
</dbReference>
<organism evidence="1 2">
    <name type="scientific">Pycnococcus provasolii</name>
    <dbReference type="NCBI Taxonomy" id="41880"/>
    <lineage>
        <taxon>Eukaryota</taxon>
        <taxon>Viridiplantae</taxon>
        <taxon>Chlorophyta</taxon>
        <taxon>Pseudoscourfieldiophyceae</taxon>
        <taxon>Pseudoscourfieldiales</taxon>
        <taxon>Pycnococcaceae</taxon>
        <taxon>Pycnococcus</taxon>
    </lineage>
</organism>
<gene>
    <name evidence="1" type="ORF">PPROV_000229800</name>
</gene>
<evidence type="ECO:0000313" key="1">
    <source>
        <dbReference type="EMBL" id="GHP03543.1"/>
    </source>
</evidence>